<protein>
    <recommendedName>
        <fullName evidence="4">HK97 gp10 family phage protein</fullName>
    </recommendedName>
</protein>
<keyword evidence="3" id="KW-1185">Reference proteome</keyword>
<dbReference type="Proteomes" id="UP000830115">
    <property type="component" value="Chromosome"/>
</dbReference>
<evidence type="ECO:0000313" key="1">
    <source>
        <dbReference type="EMBL" id="UQA91319.1"/>
    </source>
</evidence>
<organism evidence="1 3">
    <name type="scientific">Streptomyces halobius</name>
    <dbReference type="NCBI Taxonomy" id="2879846"/>
    <lineage>
        <taxon>Bacteria</taxon>
        <taxon>Bacillati</taxon>
        <taxon>Actinomycetota</taxon>
        <taxon>Actinomycetes</taxon>
        <taxon>Kitasatosporales</taxon>
        <taxon>Streptomycetaceae</taxon>
        <taxon>Streptomyces</taxon>
    </lineage>
</organism>
<evidence type="ECO:0000313" key="3">
    <source>
        <dbReference type="Proteomes" id="UP000830115"/>
    </source>
</evidence>
<reference evidence="1" key="1">
    <citation type="submission" date="2021-10" db="EMBL/GenBank/DDBJ databases">
        <title>Streptomyces nigrumlapis sp.nov.,an antimicrobial producing actinobacterium isolated from Black Gobi rocks.</title>
        <authorList>
            <person name="Wen Y."/>
            <person name="Zhang W."/>
            <person name="Liu X.G."/>
        </authorList>
    </citation>
    <scope>NUCLEOTIDE SEQUENCE</scope>
    <source>
        <strain evidence="1">ST13-2-2</strain>
    </source>
</reference>
<name>A0ABY4M379_9ACTN</name>
<dbReference type="EMBL" id="CP086322">
    <property type="protein sequence ID" value="UQA91319.1"/>
    <property type="molecule type" value="Genomic_DNA"/>
</dbReference>
<dbReference type="EMBL" id="CP086322">
    <property type="protein sequence ID" value="UQA91499.1"/>
    <property type="molecule type" value="Genomic_DNA"/>
</dbReference>
<dbReference type="RefSeq" id="WP_248862148.1">
    <property type="nucleotide sequence ID" value="NZ_CP086322.1"/>
</dbReference>
<proteinExistence type="predicted"/>
<gene>
    <name evidence="1" type="ORF">K9S39_04985</name>
    <name evidence="2" type="ORF">K9S39_06110</name>
</gene>
<evidence type="ECO:0000313" key="2">
    <source>
        <dbReference type="EMBL" id="UQA91499.1"/>
    </source>
</evidence>
<evidence type="ECO:0008006" key="4">
    <source>
        <dbReference type="Google" id="ProtNLM"/>
    </source>
</evidence>
<accession>A0ABY4M379</accession>
<sequence length="109" mass="12072">MAANFHLDLYESALNELVSSRASEKLAAGVASKIASIARKDAPKNRKGSWNMYSRSLSIDTSRSNGTVYALVQADRHPLLVEYGWRDKGGRRHPGRHILKGALVKVREP</sequence>